<dbReference type="AlphaFoldDB" id="A0A0G0WRZ1"/>
<protein>
    <recommendedName>
        <fullName evidence="4">Secondary thiamine-phosphate synthase enzyme</fullName>
    </recommendedName>
</protein>
<dbReference type="SUPFAM" id="SSF111038">
    <property type="entry name" value="YjbQ-like"/>
    <property type="match status" value="1"/>
</dbReference>
<sequence>MLIILRNYRPTVKVCGRMFNDAFMKAFLKELKFKSTKPTYFLDLTDDINSAILKSRVKQGFVFVNTKHTTLGIVVNEIAEPNLLDDILHHTLHSIPEDRRSTRVSKEYKHPTTDYGHRCQDNPYCNEIDEDYNAAAHIRALTFSHPSVVVPVTDGKLDLGKYQQVAAFEFDGRDGKGKNPVRNRIIQVWICPTEKITKI</sequence>
<dbReference type="PANTHER" id="PTHR30615">
    <property type="entry name" value="UNCHARACTERIZED PROTEIN YJBQ-RELATED"/>
    <property type="match status" value="1"/>
</dbReference>
<comment type="caution">
    <text evidence="2">The sequence shown here is derived from an EMBL/GenBank/DDBJ whole genome shotgun (WGS) entry which is preliminary data.</text>
</comment>
<reference evidence="2 3" key="1">
    <citation type="journal article" date="2015" name="Nature">
        <title>rRNA introns, odd ribosomes, and small enigmatic genomes across a large radiation of phyla.</title>
        <authorList>
            <person name="Brown C.T."/>
            <person name="Hug L.A."/>
            <person name="Thomas B.C."/>
            <person name="Sharon I."/>
            <person name="Castelle C.J."/>
            <person name="Singh A."/>
            <person name="Wilkins M.J."/>
            <person name="Williams K.H."/>
            <person name="Banfield J.F."/>
        </authorList>
    </citation>
    <scope>NUCLEOTIDE SEQUENCE [LARGE SCALE GENOMIC DNA]</scope>
</reference>
<dbReference type="InterPro" id="IPR001602">
    <property type="entry name" value="UPF0047_YjbQ-like"/>
</dbReference>
<evidence type="ECO:0000313" key="3">
    <source>
        <dbReference type="Proteomes" id="UP000034292"/>
    </source>
</evidence>
<evidence type="ECO:0000313" key="2">
    <source>
        <dbReference type="EMBL" id="KKR78132.1"/>
    </source>
</evidence>
<proteinExistence type="inferred from homology"/>
<dbReference type="EMBL" id="LBZV01000003">
    <property type="protein sequence ID" value="KKR78132.1"/>
    <property type="molecule type" value="Genomic_DNA"/>
</dbReference>
<dbReference type="Pfam" id="PF01894">
    <property type="entry name" value="YjbQ"/>
    <property type="match status" value="1"/>
</dbReference>
<comment type="similarity">
    <text evidence="1">Belongs to the UPF0047 family.</text>
</comment>
<accession>A0A0G0WRZ1</accession>
<dbReference type="PANTHER" id="PTHR30615:SF8">
    <property type="entry name" value="UPF0047 PROTEIN C4A8.02C"/>
    <property type="match status" value="1"/>
</dbReference>
<dbReference type="InterPro" id="IPR035917">
    <property type="entry name" value="YjbQ-like_sf"/>
</dbReference>
<dbReference type="Proteomes" id="UP000034292">
    <property type="component" value="Unassembled WGS sequence"/>
</dbReference>
<dbReference type="Gene3D" id="2.60.120.460">
    <property type="entry name" value="YjbQ-like"/>
    <property type="match status" value="1"/>
</dbReference>
<evidence type="ECO:0008006" key="4">
    <source>
        <dbReference type="Google" id="ProtNLM"/>
    </source>
</evidence>
<name>A0A0G0WRZ1_9BACT</name>
<evidence type="ECO:0000256" key="1">
    <source>
        <dbReference type="ARBA" id="ARBA00005534"/>
    </source>
</evidence>
<gene>
    <name evidence="2" type="ORF">UU23_C0003G0030</name>
</gene>
<organism evidence="2 3">
    <name type="scientific">Candidatus Curtissbacteria bacterium GW2011_GWA1_40_9</name>
    <dbReference type="NCBI Taxonomy" id="1618408"/>
    <lineage>
        <taxon>Bacteria</taxon>
        <taxon>Candidatus Curtissiibacteriota</taxon>
    </lineage>
</organism>